<protein>
    <submittedName>
        <fullName evidence="1">Uncharacterized protein</fullName>
    </submittedName>
</protein>
<organism evidence="1 2">
    <name type="scientific">Ovis ammon polii x Ovis aries</name>
    <dbReference type="NCBI Taxonomy" id="2918886"/>
    <lineage>
        <taxon>Eukaryota</taxon>
        <taxon>Metazoa</taxon>
        <taxon>Chordata</taxon>
        <taxon>Craniata</taxon>
        <taxon>Vertebrata</taxon>
        <taxon>Euteleostomi</taxon>
        <taxon>Mammalia</taxon>
        <taxon>Eutheria</taxon>
        <taxon>Laurasiatheria</taxon>
        <taxon>Artiodactyla</taxon>
        <taxon>Ruminantia</taxon>
        <taxon>Pecora</taxon>
        <taxon>Bovidae</taxon>
        <taxon>Caprinae</taxon>
        <taxon>Ovis</taxon>
    </lineage>
</organism>
<keyword evidence="2" id="KW-1185">Reference proteome</keyword>
<dbReference type="EMBL" id="CM043025">
    <property type="protein sequence ID" value="KAI4554431.1"/>
    <property type="molecule type" value="Genomic_DNA"/>
</dbReference>
<reference evidence="1" key="1">
    <citation type="submission" date="2022-03" db="EMBL/GenBank/DDBJ databases">
        <title>Genomic analyses of argali, domestic sheep and their hybrids provide insights into chromosomal evolution, heterosis and genetic basis of agronomic traits.</title>
        <authorList>
            <person name="Li M."/>
        </authorList>
    </citation>
    <scope>NUCLEOTIDE SEQUENCE</scope>
    <source>
        <strain evidence="1">F1 hybrid</strain>
    </source>
</reference>
<evidence type="ECO:0000313" key="1">
    <source>
        <dbReference type="EMBL" id="KAI4554431.1"/>
    </source>
</evidence>
<evidence type="ECO:0000313" key="2">
    <source>
        <dbReference type="Proteomes" id="UP001057279"/>
    </source>
</evidence>
<sequence>MDAGSCIHFNDESIEGTQLLWAALAADHLDVVRSLLCQGVLGTGKWSKPKEPRDSAQFTKALDIIHHLLYLLEKVECHPDQEDMKPQRVRVCTPLQQEWLHSCTWQWIWTMNVGHFSGADSLTPSGQGGLDFRVNPDSWDFDNNTPVHIAKQNNCLEIVNALTEAGTHVDTTSAFKNTACKVSVSFEDMTVDFSREEWQDLDMMPKTTATSSHWPCSVDES</sequence>
<comment type="caution">
    <text evidence="1">The sequence shown here is derived from an EMBL/GenBank/DDBJ whole genome shotgun (WGS) entry which is preliminary data.</text>
</comment>
<accession>A0ACB9U0M3</accession>
<gene>
    <name evidence="1" type="ORF">MJG53_019730</name>
</gene>
<proteinExistence type="predicted"/>
<name>A0ACB9U0M3_9CETA</name>
<dbReference type="Proteomes" id="UP001057279">
    <property type="component" value="Chromosome X"/>
</dbReference>